<organism evidence="12 13">
    <name type="scientific">Anaeromicrobium sediminis</name>
    <dbReference type="NCBI Taxonomy" id="1478221"/>
    <lineage>
        <taxon>Bacteria</taxon>
        <taxon>Bacillati</taxon>
        <taxon>Bacillota</taxon>
        <taxon>Clostridia</taxon>
        <taxon>Peptostreptococcales</taxon>
        <taxon>Thermotaleaceae</taxon>
        <taxon>Anaeromicrobium</taxon>
    </lineage>
</organism>
<dbReference type="SMART" id="SM00481">
    <property type="entry name" value="POLIIIAc"/>
    <property type="match status" value="1"/>
</dbReference>
<evidence type="ECO:0000256" key="3">
    <source>
        <dbReference type="ARBA" id="ARBA00012417"/>
    </source>
</evidence>
<evidence type="ECO:0000256" key="7">
    <source>
        <dbReference type="ARBA" id="ARBA00022705"/>
    </source>
</evidence>
<protein>
    <recommendedName>
        <fullName evidence="4">DNA polymerase III subunit alpha</fullName>
        <ecNumber evidence="3">2.7.7.7</ecNumber>
    </recommendedName>
</protein>
<dbReference type="InterPro" id="IPR004805">
    <property type="entry name" value="DnaE2/DnaE/PolC"/>
</dbReference>
<dbReference type="EC" id="2.7.7.7" evidence="3"/>
<comment type="function">
    <text evidence="9">DNA polymerase III is a complex, multichain enzyme responsible for most of the replicative synthesis in bacteria. This DNA polymerase also exhibits 3' to 5' exonuclease activity. The alpha chain is the DNA polymerase.</text>
</comment>
<dbReference type="Gene3D" id="1.10.150.870">
    <property type="match status" value="1"/>
</dbReference>
<comment type="caution">
    <text evidence="12">The sequence shown here is derived from an EMBL/GenBank/DDBJ whole genome shotgun (WGS) entry which is preliminary data.</text>
</comment>
<sequence>MSNFVHLHLHTEYSLLDGATRIKDLIKEAKEMGMKAVAITDHGSMFGVIDFYKEAKKHGINPIIGCEVYTAKRTMYDKDPVKDKKMGHLVLLAKNNEGYKNLIKLVSRGYTKGFYYKPRIDIDILRKHSEGLVCLSACIAGSVQTKLLNDDYEGGKKEALELEKIFGKGNFYLEIQDHGIEEQKKINEFLFKLSGETNIPLVATNDVHYLKKSDADVHDVLICIQTGKTVDEEERMKFPSDEFYFKSEDEMRRLFPNHPEAIENTLKIANMCNVEFDFNTIHLPNYEVPEEYSKKQYLRKLCEDGLRERYKEIDDQLKDRLEYEISTIENMGYVEYFLIVWDFIRYAKDNNIMVGPGRGSAAGSIVAYTLGITDIDPIKYGLIFERFLNPERVTMPDIDIDFCYERRQEVIDYVIRKYGQEKVAQIITFGTMAARAALRDVGRAINVPYAKVDSIAKEIPMQLGITIEKAIKINPKFKEIYDSDSEAKYLIDVALALEGMPRHASTHAAGVVISKEAIDEYVPLYMHNDAMSTQFTMTTLEELGLLKMDFLGLRNLTVIRDAKTLIEEKYNVKINFSNMEYDDPKVYELISKGDTLGVFQLESSGMRQFMKDLKPDCFEDIIAGISLYRPGPMDSIPKYIEYKKNPSKIEYVHEKLEPILNVTYGCLVYQEQVMQVVRDLAGFSYGRSDLVRRAMGKKKMDVMEQERKHFIHGKLDEDGNVEISGCIANGVDEKAANQIFDDMVEFAKYAFNKSHAAAYAVLGYETAYLKTYYPVEFMAALITSVMGNSDKVGEYIQDCRKKNIKILPPHINESYEKFTVEDGKIRFGLLAVKNVGSNVIQAIVNARKEKGKIISFNDFCDKIDITQINKRAIESLIRAGAFDNLDANRAQLLAVYEKAIESAQQDRKRNVEGQFSMFQGFDSAMKDSITFHYPNLGEFPQKVLLSMEKEMVGLYVSGHPLSTYEEKIKEVTSSNILNLNNSIQDGKLDGKKVRLAGIIQGRQNKITRNNQIMSFLTLEDLTASMEVLVFPKVYSKYEELIYEDNIVIIDGRLNCREDEDPKLIADKIRLLTNETVVLKKLYLKVAGKDDPKIEEIKTILRKYKGENPVIIYMEKEKKRLQANKKLWVNMEEKLLIELRQLLGEESVKIR</sequence>
<dbReference type="PANTHER" id="PTHR32294">
    <property type="entry name" value="DNA POLYMERASE III SUBUNIT ALPHA"/>
    <property type="match status" value="1"/>
</dbReference>
<dbReference type="Pfam" id="PF02811">
    <property type="entry name" value="PHP"/>
    <property type="match status" value="1"/>
</dbReference>
<evidence type="ECO:0000256" key="5">
    <source>
        <dbReference type="ARBA" id="ARBA00022679"/>
    </source>
</evidence>
<dbReference type="InterPro" id="IPR004365">
    <property type="entry name" value="NA-bd_OB_tRNA"/>
</dbReference>
<keyword evidence="7" id="KW-0235">DNA replication</keyword>
<feature type="domain" description="Polymerase/histidinol phosphatase N-terminal" evidence="11">
    <location>
        <begin position="5"/>
        <end position="72"/>
    </location>
</feature>
<dbReference type="GO" id="GO:0006260">
    <property type="term" value="P:DNA replication"/>
    <property type="evidence" value="ECO:0007669"/>
    <property type="project" value="UniProtKB-KW"/>
</dbReference>
<evidence type="ECO:0000313" key="12">
    <source>
        <dbReference type="EMBL" id="PAB58146.1"/>
    </source>
</evidence>
<evidence type="ECO:0000256" key="9">
    <source>
        <dbReference type="ARBA" id="ARBA00025611"/>
    </source>
</evidence>
<keyword evidence="13" id="KW-1185">Reference proteome</keyword>
<evidence type="ECO:0000256" key="8">
    <source>
        <dbReference type="ARBA" id="ARBA00022932"/>
    </source>
</evidence>
<dbReference type="InterPro" id="IPR011708">
    <property type="entry name" value="DNA_pol3_alpha_NTPase_dom"/>
</dbReference>
<dbReference type="CDD" id="cd12113">
    <property type="entry name" value="PHP_PolIIIA_DnaE3"/>
    <property type="match status" value="1"/>
</dbReference>
<evidence type="ECO:0000256" key="6">
    <source>
        <dbReference type="ARBA" id="ARBA00022695"/>
    </source>
</evidence>
<dbReference type="RefSeq" id="WP_095134899.1">
    <property type="nucleotide sequence ID" value="NZ_NIBG01000019.1"/>
</dbReference>
<evidence type="ECO:0000256" key="1">
    <source>
        <dbReference type="ARBA" id="ARBA00004496"/>
    </source>
</evidence>
<dbReference type="InterPro" id="IPR003141">
    <property type="entry name" value="Pol/His_phosphatase_N"/>
</dbReference>
<name>A0A267MF24_9FIRM</name>
<comment type="subcellular location">
    <subcellularLocation>
        <location evidence="1">Cytoplasm</location>
    </subcellularLocation>
</comment>
<keyword evidence="6" id="KW-0548">Nucleotidyltransferase</keyword>
<evidence type="ECO:0000256" key="2">
    <source>
        <dbReference type="ARBA" id="ARBA00009496"/>
    </source>
</evidence>
<dbReference type="GO" id="GO:0003676">
    <property type="term" value="F:nucleic acid binding"/>
    <property type="evidence" value="ECO:0007669"/>
    <property type="project" value="InterPro"/>
</dbReference>
<dbReference type="OrthoDB" id="9803237at2"/>
<dbReference type="GO" id="GO:0003887">
    <property type="term" value="F:DNA-directed DNA polymerase activity"/>
    <property type="evidence" value="ECO:0007669"/>
    <property type="project" value="UniProtKB-KW"/>
</dbReference>
<dbReference type="InterPro" id="IPR029460">
    <property type="entry name" value="DNAPol_HHH"/>
</dbReference>
<proteinExistence type="inferred from homology"/>
<dbReference type="SUPFAM" id="SSF89550">
    <property type="entry name" value="PHP domain-like"/>
    <property type="match status" value="1"/>
</dbReference>
<accession>A0A267MF24</accession>
<dbReference type="Pfam" id="PF07733">
    <property type="entry name" value="DNA_pol3_alpha"/>
    <property type="match status" value="1"/>
</dbReference>
<dbReference type="Pfam" id="PF01336">
    <property type="entry name" value="tRNA_anti-codon"/>
    <property type="match status" value="1"/>
</dbReference>
<keyword evidence="8" id="KW-0239">DNA-directed DNA polymerase</keyword>
<dbReference type="Pfam" id="PF14579">
    <property type="entry name" value="HHH_6"/>
    <property type="match status" value="1"/>
</dbReference>
<dbReference type="InterPro" id="IPR012340">
    <property type="entry name" value="NA-bd_OB-fold"/>
</dbReference>
<dbReference type="Proteomes" id="UP000216024">
    <property type="component" value="Unassembled WGS sequence"/>
</dbReference>
<dbReference type="Gene3D" id="2.40.50.140">
    <property type="entry name" value="Nucleic acid-binding proteins"/>
    <property type="match status" value="1"/>
</dbReference>
<dbReference type="InterPro" id="IPR040982">
    <property type="entry name" value="DNA_pol3_finger"/>
</dbReference>
<dbReference type="Gene3D" id="3.20.20.140">
    <property type="entry name" value="Metal-dependent hydrolases"/>
    <property type="match status" value="1"/>
</dbReference>
<dbReference type="Gene3D" id="1.10.10.1600">
    <property type="entry name" value="Bacterial DNA polymerase III alpha subunit, thumb domain"/>
    <property type="match status" value="1"/>
</dbReference>
<evidence type="ECO:0000259" key="11">
    <source>
        <dbReference type="SMART" id="SM00481"/>
    </source>
</evidence>
<dbReference type="GO" id="GO:0005737">
    <property type="term" value="C:cytoplasm"/>
    <property type="evidence" value="ECO:0007669"/>
    <property type="project" value="UniProtKB-SubCell"/>
</dbReference>
<evidence type="ECO:0000313" key="13">
    <source>
        <dbReference type="Proteomes" id="UP000216024"/>
    </source>
</evidence>
<dbReference type="EMBL" id="NIBG01000019">
    <property type="protein sequence ID" value="PAB58146.1"/>
    <property type="molecule type" value="Genomic_DNA"/>
</dbReference>
<dbReference type="Pfam" id="PF17657">
    <property type="entry name" value="DNA_pol3_finger"/>
    <property type="match status" value="1"/>
</dbReference>
<dbReference type="NCBIfam" id="NF004226">
    <property type="entry name" value="PRK05673.1"/>
    <property type="match status" value="1"/>
</dbReference>
<evidence type="ECO:0000256" key="10">
    <source>
        <dbReference type="ARBA" id="ARBA00049244"/>
    </source>
</evidence>
<dbReference type="NCBIfam" id="TIGR00594">
    <property type="entry name" value="polc"/>
    <property type="match status" value="1"/>
</dbReference>
<keyword evidence="5" id="KW-0808">Transferase</keyword>
<dbReference type="NCBIfam" id="NF005298">
    <property type="entry name" value="PRK06826.1"/>
    <property type="match status" value="1"/>
</dbReference>
<dbReference type="InterPro" id="IPR004013">
    <property type="entry name" value="PHP_dom"/>
</dbReference>
<gene>
    <name evidence="12" type="ORF">CCE28_16870</name>
</gene>
<evidence type="ECO:0000256" key="4">
    <source>
        <dbReference type="ARBA" id="ARBA00019114"/>
    </source>
</evidence>
<dbReference type="InterPro" id="IPR016195">
    <property type="entry name" value="Pol/histidinol_Pase-like"/>
</dbReference>
<reference evidence="12 13" key="1">
    <citation type="submission" date="2017-06" db="EMBL/GenBank/DDBJ databases">
        <title>Draft genome sequence of anaerobic fermentative bacterium Anaeromicrobium sediminis DY2726D isolated from West Pacific Ocean sediments.</title>
        <authorList>
            <person name="Zeng X."/>
        </authorList>
    </citation>
    <scope>NUCLEOTIDE SEQUENCE [LARGE SCALE GENOMIC DNA]</scope>
    <source>
        <strain evidence="12 13">DY2726D</strain>
    </source>
</reference>
<dbReference type="AlphaFoldDB" id="A0A267MF24"/>
<dbReference type="InterPro" id="IPR041931">
    <property type="entry name" value="DNA_pol3_alpha_thumb_dom"/>
</dbReference>
<dbReference type="GO" id="GO:0008408">
    <property type="term" value="F:3'-5' exonuclease activity"/>
    <property type="evidence" value="ECO:0007669"/>
    <property type="project" value="InterPro"/>
</dbReference>
<dbReference type="CDD" id="cd04485">
    <property type="entry name" value="DnaE_OBF"/>
    <property type="match status" value="1"/>
</dbReference>
<comment type="similarity">
    <text evidence="2">Belongs to the DNA polymerase type-C family. DnaE subfamily.</text>
</comment>
<dbReference type="PANTHER" id="PTHR32294:SF0">
    <property type="entry name" value="DNA POLYMERASE III SUBUNIT ALPHA"/>
    <property type="match status" value="1"/>
</dbReference>
<comment type="catalytic activity">
    <reaction evidence="10">
        <text>DNA(n) + a 2'-deoxyribonucleoside 5'-triphosphate = DNA(n+1) + diphosphate</text>
        <dbReference type="Rhea" id="RHEA:22508"/>
        <dbReference type="Rhea" id="RHEA-COMP:17339"/>
        <dbReference type="Rhea" id="RHEA-COMP:17340"/>
        <dbReference type="ChEBI" id="CHEBI:33019"/>
        <dbReference type="ChEBI" id="CHEBI:61560"/>
        <dbReference type="ChEBI" id="CHEBI:173112"/>
        <dbReference type="EC" id="2.7.7.7"/>
    </reaction>
</comment>